<keyword evidence="4" id="KW-0472">Membrane</keyword>
<name>A0ABW5C3Y1_9BACI</name>
<keyword evidence="4" id="KW-0812">Transmembrane</keyword>
<proteinExistence type="predicted"/>
<feature type="coiled-coil region" evidence="3">
    <location>
        <begin position="169"/>
        <end position="227"/>
    </location>
</feature>
<evidence type="ECO:0000256" key="2">
    <source>
        <dbReference type="PROSITE-ProRule" id="PRU00284"/>
    </source>
</evidence>
<keyword evidence="7" id="KW-1185">Reference proteome</keyword>
<evidence type="ECO:0000259" key="5">
    <source>
        <dbReference type="PROSITE" id="PS50111"/>
    </source>
</evidence>
<dbReference type="InterPro" id="IPR004089">
    <property type="entry name" value="MCPsignal_dom"/>
</dbReference>
<feature type="transmembrane region" description="Helical" evidence="4">
    <location>
        <begin position="72"/>
        <end position="102"/>
    </location>
</feature>
<feature type="transmembrane region" description="Helical" evidence="4">
    <location>
        <begin position="17"/>
        <end position="36"/>
    </location>
</feature>
<keyword evidence="1 2" id="KW-0807">Transducer</keyword>
<dbReference type="SMART" id="SM00283">
    <property type="entry name" value="MA"/>
    <property type="match status" value="1"/>
</dbReference>
<sequence>MNTIEKMVLTDITKKNTLMFISFSISLIMAMAKTIAVQDISKGIFYGGELLAFTLLYLIFQKLVKKPVFFPYTSIISIYLFLISALFIWGPNAEIIIIILFLTLISSIHMKRNIFALGYTLGFIAFVLSFILKQEDNLALSTIFASAGIVYVLSGLVLGIVIHLNSRQFHQLQHFLDQAESEASEKEKQKQHLEINVSGIVEAISIVNKQIQESLEAQQEMKQAITEVSAGSQNQSDQINDISENAKLTMKSMEKLHSISNDLKEDSSRASNIIIEGNQQVFELNSDMNQLKAMITELDQTFKLLTSTITEMNQLTNSIKEITDQTGLLALNASIEAARAGESGKGFSVVASEIRKLADVTRATTEKINDNLHTLNESNAAAVSKMEDSHSFIDRSVKSSDKVSTSIQHVKKTLENLSSQFEQFTKFADLVKGQSHDVQLSTNELAAIIEQSSASLQEMSANVENLTEDNKTIAQLMGETSVKAENLRHANS</sequence>
<dbReference type="PROSITE" id="PS50111">
    <property type="entry name" value="CHEMOTAXIS_TRANSDUC_2"/>
    <property type="match status" value="1"/>
</dbReference>
<feature type="transmembrane region" description="Helical" evidence="4">
    <location>
        <begin position="138"/>
        <end position="164"/>
    </location>
</feature>
<feature type="transmembrane region" description="Helical" evidence="4">
    <location>
        <begin position="114"/>
        <end position="132"/>
    </location>
</feature>
<evidence type="ECO:0000256" key="1">
    <source>
        <dbReference type="ARBA" id="ARBA00023224"/>
    </source>
</evidence>
<reference evidence="7" key="1">
    <citation type="journal article" date="2019" name="Int. J. Syst. Evol. Microbiol.">
        <title>The Global Catalogue of Microorganisms (GCM) 10K type strain sequencing project: providing services to taxonomists for standard genome sequencing and annotation.</title>
        <authorList>
            <consortium name="The Broad Institute Genomics Platform"/>
            <consortium name="The Broad Institute Genome Sequencing Center for Infectious Disease"/>
            <person name="Wu L."/>
            <person name="Ma J."/>
        </authorList>
    </citation>
    <scope>NUCLEOTIDE SEQUENCE [LARGE SCALE GENOMIC DNA]</scope>
    <source>
        <strain evidence="7">CGMCC 1.15474</strain>
    </source>
</reference>
<dbReference type="Gene3D" id="1.10.287.950">
    <property type="entry name" value="Methyl-accepting chemotaxis protein"/>
    <property type="match status" value="1"/>
</dbReference>
<feature type="domain" description="Methyl-accepting transducer" evidence="5">
    <location>
        <begin position="210"/>
        <end position="460"/>
    </location>
</feature>
<dbReference type="PANTHER" id="PTHR32089">
    <property type="entry name" value="METHYL-ACCEPTING CHEMOTAXIS PROTEIN MCPB"/>
    <property type="match status" value="1"/>
</dbReference>
<organism evidence="6 7">
    <name type="scientific">Metabacillus endolithicus</name>
    <dbReference type="NCBI Taxonomy" id="1535204"/>
    <lineage>
        <taxon>Bacteria</taxon>
        <taxon>Bacillati</taxon>
        <taxon>Bacillota</taxon>
        <taxon>Bacilli</taxon>
        <taxon>Bacillales</taxon>
        <taxon>Bacillaceae</taxon>
        <taxon>Metabacillus</taxon>
    </lineage>
</organism>
<dbReference type="Proteomes" id="UP001597318">
    <property type="component" value="Unassembled WGS sequence"/>
</dbReference>
<dbReference type="SUPFAM" id="SSF58104">
    <property type="entry name" value="Methyl-accepting chemotaxis protein (MCP) signaling domain"/>
    <property type="match status" value="1"/>
</dbReference>
<feature type="coiled-coil region" evidence="3">
    <location>
        <begin position="449"/>
        <end position="476"/>
    </location>
</feature>
<accession>A0ABW5C3Y1</accession>
<evidence type="ECO:0000256" key="4">
    <source>
        <dbReference type="SAM" id="Phobius"/>
    </source>
</evidence>
<evidence type="ECO:0000256" key="3">
    <source>
        <dbReference type="SAM" id="Coils"/>
    </source>
</evidence>
<protein>
    <submittedName>
        <fullName evidence="6">Methyl-accepting chemotaxis protein</fullName>
    </submittedName>
</protein>
<gene>
    <name evidence="6" type="ORF">ACFSKK_23495</name>
</gene>
<feature type="transmembrane region" description="Helical" evidence="4">
    <location>
        <begin position="43"/>
        <end position="60"/>
    </location>
</feature>
<keyword evidence="3" id="KW-0175">Coiled coil</keyword>
<comment type="caution">
    <text evidence="6">The sequence shown here is derived from an EMBL/GenBank/DDBJ whole genome shotgun (WGS) entry which is preliminary data.</text>
</comment>
<dbReference type="RefSeq" id="WP_247339491.1">
    <property type="nucleotide sequence ID" value="NZ_CP095550.1"/>
</dbReference>
<evidence type="ECO:0000313" key="7">
    <source>
        <dbReference type="Proteomes" id="UP001597318"/>
    </source>
</evidence>
<keyword evidence="4" id="KW-1133">Transmembrane helix</keyword>
<evidence type="ECO:0000313" key="6">
    <source>
        <dbReference type="EMBL" id="MFD2216644.1"/>
    </source>
</evidence>
<dbReference type="EMBL" id="JBHUIK010000008">
    <property type="protein sequence ID" value="MFD2216644.1"/>
    <property type="molecule type" value="Genomic_DNA"/>
</dbReference>
<dbReference type="PANTHER" id="PTHR32089:SF112">
    <property type="entry name" value="LYSOZYME-LIKE PROTEIN-RELATED"/>
    <property type="match status" value="1"/>
</dbReference>
<dbReference type="Pfam" id="PF00015">
    <property type="entry name" value="MCPsignal"/>
    <property type="match status" value="1"/>
</dbReference>